<evidence type="ECO:0000256" key="2">
    <source>
        <dbReference type="ARBA" id="ARBA00022679"/>
    </source>
</evidence>
<keyword evidence="9" id="KW-1185">Reference proteome</keyword>
<dbReference type="HOGENOM" id="CLU_050013_0_2_10"/>
<gene>
    <name evidence="8" type="ORF">FAES_0406</name>
</gene>
<dbReference type="GO" id="GO:0005829">
    <property type="term" value="C:cytosol"/>
    <property type="evidence" value="ECO:0007669"/>
    <property type="project" value="TreeGrafter"/>
</dbReference>
<name>I0K2R5_9BACT</name>
<dbReference type="OrthoDB" id="9801219at2"/>
<dbReference type="PIRSF" id="PIRSF000535">
    <property type="entry name" value="1PFK/6PFK/LacC"/>
    <property type="match status" value="1"/>
</dbReference>
<evidence type="ECO:0000256" key="6">
    <source>
        <dbReference type="PIRNR" id="PIRNR000535"/>
    </source>
</evidence>
<reference evidence="8 9" key="1">
    <citation type="journal article" date="2012" name="J. Bacteriol.">
        <title>Genome Sequence of Fibrella aestuarina BUZ 2T, a Filamentous Marine Bacterium.</title>
        <authorList>
            <person name="Filippini M."/>
            <person name="Qi W."/>
            <person name="Blom J."/>
            <person name="Goesmann A."/>
            <person name="Smits T.H."/>
            <person name="Bagheri H.C."/>
        </authorList>
    </citation>
    <scope>NUCLEOTIDE SEQUENCE [LARGE SCALE GENOMIC DNA]</scope>
    <source>
        <strain evidence="9">BUZ 2T</strain>
    </source>
</reference>
<keyword evidence="5" id="KW-0067">ATP-binding</keyword>
<dbReference type="PROSITE" id="PS00584">
    <property type="entry name" value="PFKB_KINASES_2"/>
    <property type="match status" value="1"/>
</dbReference>
<dbReference type="EMBL" id="HE796683">
    <property type="protein sequence ID" value="CCG98418.1"/>
    <property type="molecule type" value="Genomic_DNA"/>
</dbReference>
<dbReference type="Gene3D" id="3.40.1190.20">
    <property type="match status" value="1"/>
</dbReference>
<evidence type="ECO:0000313" key="8">
    <source>
        <dbReference type="EMBL" id="CCG98418.1"/>
    </source>
</evidence>
<dbReference type="GO" id="GO:0003872">
    <property type="term" value="F:6-phosphofructokinase activity"/>
    <property type="evidence" value="ECO:0007669"/>
    <property type="project" value="TreeGrafter"/>
</dbReference>
<dbReference type="PANTHER" id="PTHR46566:SF2">
    <property type="entry name" value="ATP-DEPENDENT 6-PHOSPHOFRUCTOKINASE ISOZYME 2"/>
    <property type="match status" value="1"/>
</dbReference>
<dbReference type="CDD" id="cd01164">
    <property type="entry name" value="FruK_PfkB_like"/>
    <property type="match status" value="1"/>
</dbReference>
<dbReference type="STRING" id="1166018.FAES_0406"/>
<evidence type="ECO:0000256" key="3">
    <source>
        <dbReference type="ARBA" id="ARBA00022741"/>
    </source>
</evidence>
<dbReference type="FunFam" id="3.40.1190.20:FF:000001">
    <property type="entry name" value="Phosphofructokinase"/>
    <property type="match status" value="1"/>
</dbReference>
<dbReference type="PANTHER" id="PTHR46566">
    <property type="entry name" value="1-PHOSPHOFRUCTOKINASE-RELATED"/>
    <property type="match status" value="1"/>
</dbReference>
<evidence type="ECO:0000256" key="4">
    <source>
        <dbReference type="ARBA" id="ARBA00022777"/>
    </source>
</evidence>
<feature type="domain" description="Carbohydrate kinase PfkB" evidence="7">
    <location>
        <begin position="7"/>
        <end position="295"/>
    </location>
</feature>
<keyword evidence="3" id="KW-0547">Nucleotide-binding</keyword>
<dbReference type="RefSeq" id="WP_015329518.1">
    <property type="nucleotide sequence ID" value="NC_020054.1"/>
</dbReference>
<protein>
    <submittedName>
        <fullName evidence="8">1-phosphofructokinase</fullName>
    </submittedName>
</protein>
<dbReference type="NCBIfam" id="TIGR03168">
    <property type="entry name" value="1-PFK"/>
    <property type="match status" value="1"/>
</dbReference>
<dbReference type="InterPro" id="IPR029056">
    <property type="entry name" value="Ribokinase-like"/>
</dbReference>
<organism evidence="8 9">
    <name type="scientific">Fibrella aestuarina BUZ 2</name>
    <dbReference type="NCBI Taxonomy" id="1166018"/>
    <lineage>
        <taxon>Bacteria</taxon>
        <taxon>Pseudomonadati</taxon>
        <taxon>Bacteroidota</taxon>
        <taxon>Cytophagia</taxon>
        <taxon>Cytophagales</taxon>
        <taxon>Spirosomataceae</taxon>
        <taxon>Fibrella</taxon>
    </lineage>
</organism>
<dbReference type="PROSITE" id="PS00583">
    <property type="entry name" value="PFKB_KINASES_1"/>
    <property type="match status" value="1"/>
</dbReference>
<dbReference type="AlphaFoldDB" id="I0K2R5"/>
<evidence type="ECO:0000313" key="9">
    <source>
        <dbReference type="Proteomes" id="UP000011058"/>
    </source>
</evidence>
<dbReference type="KEGG" id="fae:FAES_0406"/>
<keyword evidence="4 8" id="KW-0418">Kinase</keyword>
<evidence type="ECO:0000256" key="1">
    <source>
        <dbReference type="ARBA" id="ARBA00010688"/>
    </source>
</evidence>
<dbReference type="InterPro" id="IPR002173">
    <property type="entry name" value="Carboh/pur_kinase_PfkB_CS"/>
</dbReference>
<dbReference type="InterPro" id="IPR011611">
    <property type="entry name" value="PfkB_dom"/>
</dbReference>
<accession>I0K2R5</accession>
<comment type="similarity">
    <text evidence="1">Belongs to the carbohydrate kinase PfkB family.</text>
</comment>
<dbReference type="eggNOG" id="COG1105">
    <property type="taxonomic scope" value="Bacteria"/>
</dbReference>
<evidence type="ECO:0000256" key="5">
    <source>
        <dbReference type="ARBA" id="ARBA00022840"/>
    </source>
</evidence>
<dbReference type="SUPFAM" id="SSF53613">
    <property type="entry name" value="Ribokinase-like"/>
    <property type="match status" value="1"/>
</dbReference>
<keyword evidence="2 6" id="KW-0808">Transferase</keyword>
<proteinExistence type="inferred from homology"/>
<dbReference type="GO" id="GO:0005524">
    <property type="term" value="F:ATP binding"/>
    <property type="evidence" value="ECO:0007669"/>
    <property type="project" value="UniProtKB-KW"/>
</dbReference>
<dbReference type="PATRIC" id="fig|1166018.3.peg.413"/>
<dbReference type="Pfam" id="PF00294">
    <property type="entry name" value="PfkB"/>
    <property type="match status" value="1"/>
</dbReference>
<dbReference type="Proteomes" id="UP000011058">
    <property type="component" value="Chromosome"/>
</dbReference>
<sequence length="319" mass="34206">MIVTLTLNPAVDISMTIDRLVPEHKLHCSQPQYDAGGGGINVSKAIRRLGGQSLALFTVGGASGHTLEALVEAEGIHHQPIRLSGLTRECFVVTETTTNQQYRFGTPGPTLTPDEAADCLAHINRLDPPIDYIPVEYVVASGSLPPGLPTDFYAQLARKAKAHNSRFVLDTAGDPLRAALEEGVFMIKPNLGELARLVNADRLEMDQITEAATQLIRQGSCQVVVVSLGPRGAMLVDAAETLYVQAPPVRKQSTVGAGDSLVGGMVYALAQQRSYADAIQLGVACGTAATMNPGTELFHRADVDRLLNWIRQPYPVESM</sequence>
<dbReference type="InterPro" id="IPR017583">
    <property type="entry name" value="Tagatose/fructose_Pkinase"/>
</dbReference>
<evidence type="ECO:0000259" key="7">
    <source>
        <dbReference type="Pfam" id="PF00294"/>
    </source>
</evidence>